<evidence type="ECO:0000256" key="8">
    <source>
        <dbReference type="ARBA" id="ARBA00022989"/>
    </source>
</evidence>
<keyword evidence="9" id="KW-0406">Ion transport</keyword>
<dbReference type="InterPro" id="IPR005821">
    <property type="entry name" value="Ion_trans_dom"/>
</dbReference>
<evidence type="ECO:0000256" key="12">
    <source>
        <dbReference type="SAM" id="Coils"/>
    </source>
</evidence>
<keyword evidence="4 13" id="KW-0812">Transmembrane</keyword>
<dbReference type="Gene3D" id="1.10.287.70">
    <property type="match status" value="1"/>
</dbReference>
<keyword evidence="16" id="KW-1185">Reference proteome</keyword>
<feature type="transmembrane region" description="Helical" evidence="13">
    <location>
        <begin position="12"/>
        <end position="32"/>
    </location>
</feature>
<evidence type="ECO:0000256" key="13">
    <source>
        <dbReference type="SAM" id="Phobius"/>
    </source>
</evidence>
<evidence type="ECO:0000256" key="11">
    <source>
        <dbReference type="ARBA" id="ARBA00023303"/>
    </source>
</evidence>
<feature type="transmembrane region" description="Helical" evidence="13">
    <location>
        <begin position="124"/>
        <end position="145"/>
    </location>
</feature>
<dbReference type="PANTHER" id="PTHR11537">
    <property type="entry name" value="VOLTAGE-GATED POTASSIUM CHANNEL"/>
    <property type="match status" value="1"/>
</dbReference>
<evidence type="ECO:0000256" key="6">
    <source>
        <dbReference type="ARBA" id="ARBA00022882"/>
    </source>
</evidence>
<comment type="subcellular location">
    <subcellularLocation>
        <location evidence="1">Membrane</location>
        <topology evidence="1">Multi-pass membrane protein</topology>
    </subcellularLocation>
</comment>
<dbReference type="AlphaFoldDB" id="A0A0R1P9A8"/>
<dbReference type="Gene3D" id="1.20.120.350">
    <property type="entry name" value="Voltage-gated potassium channels. Chain C"/>
    <property type="match status" value="1"/>
</dbReference>
<evidence type="ECO:0000256" key="4">
    <source>
        <dbReference type="ARBA" id="ARBA00022692"/>
    </source>
</evidence>
<dbReference type="PATRIC" id="fig|1423746.3.peg.1020"/>
<reference evidence="15 16" key="1">
    <citation type="journal article" date="2015" name="Genome Announc.">
        <title>Expanding the biotechnology potential of lactobacilli through comparative genomics of 213 strains and associated genera.</title>
        <authorList>
            <person name="Sun Z."/>
            <person name="Harris H.M."/>
            <person name="McCann A."/>
            <person name="Guo C."/>
            <person name="Argimon S."/>
            <person name="Zhang W."/>
            <person name="Yang X."/>
            <person name="Jeffery I.B."/>
            <person name="Cooney J.C."/>
            <person name="Kagawa T.F."/>
            <person name="Liu W."/>
            <person name="Song Y."/>
            <person name="Salvetti E."/>
            <person name="Wrobel A."/>
            <person name="Rasinkangas P."/>
            <person name="Parkhill J."/>
            <person name="Rea M.C."/>
            <person name="O'Sullivan O."/>
            <person name="Ritari J."/>
            <person name="Douillard F.P."/>
            <person name="Paul Ross R."/>
            <person name="Yang R."/>
            <person name="Briner A.E."/>
            <person name="Felis G.E."/>
            <person name="de Vos W.M."/>
            <person name="Barrangou R."/>
            <person name="Klaenhammer T.R."/>
            <person name="Caufield P.W."/>
            <person name="Cui Y."/>
            <person name="Zhang H."/>
            <person name="O'Toole P.W."/>
        </authorList>
    </citation>
    <scope>NUCLEOTIDE SEQUENCE [LARGE SCALE GENOMIC DNA]</scope>
    <source>
        <strain evidence="15 16">DSM 13145</strain>
    </source>
</reference>
<name>A0A0R1P9A8_9LACO</name>
<dbReference type="Proteomes" id="UP000051445">
    <property type="component" value="Unassembled WGS sequence"/>
</dbReference>
<dbReference type="EMBL" id="AZER01000016">
    <property type="protein sequence ID" value="KRL27252.1"/>
    <property type="molecule type" value="Genomic_DNA"/>
</dbReference>
<dbReference type="SUPFAM" id="SSF81324">
    <property type="entry name" value="Voltage-gated potassium channels"/>
    <property type="match status" value="1"/>
</dbReference>
<evidence type="ECO:0000256" key="5">
    <source>
        <dbReference type="ARBA" id="ARBA00022826"/>
    </source>
</evidence>
<feature type="coiled-coil region" evidence="12">
    <location>
        <begin position="207"/>
        <end position="241"/>
    </location>
</feature>
<keyword evidence="3" id="KW-0633">Potassium transport</keyword>
<keyword evidence="6" id="KW-0851">Voltage-gated channel</keyword>
<evidence type="ECO:0000256" key="1">
    <source>
        <dbReference type="ARBA" id="ARBA00004141"/>
    </source>
</evidence>
<feature type="transmembrane region" description="Helical" evidence="13">
    <location>
        <begin position="175"/>
        <end position="194"/>
    </location>
</feature>
<feature type="domain" description="Ion transport" evidence="14">
    <location>
        <begin position="12"/>
        <end position="208"/>
    </location>
</feature>
<dbReference type="GO" id="GO:0005249">
    <property type="term" value="F:voltage-gated potassium channel activity"/>
    <property type="evidence" value="ECO:0007669"/>
    <property type="project" value="InterPro"/>
</dbReference>
<dbReference type="PRINTS" id="PR00169">
    <property type="entry name" value="KCHANNEL"/>
</dbReference>
<dbReference type="Pfam" id="PF00520">
    <property type="entry name" value="Ion_trans"/>
    <property type="match status" value="1"/>
</dbReference>
<dbReference type="PANTHER" id="PTHR11537:SF254">
    <property type="entry name" value="POTASSIUM VOLTAGE-GATED CHANNEL PROTEIN SHAB"/>
    <property type="match status" value="1"/>
</dbReference>
<evidence type="ECO:0000256" key="10">
    <source>
        <dbReference type="ARBA" id="ARBA00023136"/>
    </source>
</evidence>
<evidence type="ECO:0000256" key="7">
    <source>
        <dbReference type="ARBA" id="ARBA00022958"/>
    </source>
</evidence>
<comment type="caution">
    <text evidence="15">The sequence shown here is derived from an EMBL/GenBank/DDBJ whole genome shotgun (WGS) entry which is preliminary data.</text>
</comment>
<keyword evidence="2" id="KW-0813">Transport</keyword>
<evidence type="ECO:0000313" key="16">
    <source>
        <dbReference type="Proteomes" id="UP000051445"/>
    </source>
</evidence>
<proteinExistence type="predicted"/>
<accession>A0A0R1P9A8</accession>
<evidence type="ECO:0000313" key="15">
    <source>
        <dbReference type="EMBL" id="KRL27252.1"/>
    </source>
</evidence>
<evidence type="ECO:0000259" key="14">
    <source>
        <dbReference type="Pfam" id="PF00520"/>
    </source>
</evidence>
<feature type="transmembrane region" description="Helical" evidence="13">
    <location>
        <begin position="44"/>
        <end position="63"/>
    </location>
</feature>
<dbReference type="GO" id="GO:0008076">
    <property type="term" value="C:voltage-gated potassium channel complex"/>
    <property type="evidence" value="ECO:0007669"/>
    <property type="project" value="InterPro"/>
</dbReference>
<keyword evidence="7" id="KW-0630">Potassium</keyword>
<dbReference type="STRING" id="1423746.FD27_GL001006"/>
<dbReference type="InterPro" id="IPR027359">
    <property type="entry name" value="Volt_channel_dom_sf"/>
</dbReference>
<keyword evidence="10 13" id="KW-0472">Membrane</keyword>
<dbReference type="GO" id="GO:0001508">
    <property type="term" value="P:action potential"/>
    <property type="evidence" value="ECO:0007669"/>
    <property type="project" value="TreeGrafter"/>
</dbReference>
<sequence length="244" mass="27682">MMSLSRQWQIIYLITMALLAVISAILILFDFANEINIMDYPFSLIDNVILIIFAADYFIRLFLAKNKKKFFIHNILDLLSIIPVSQISWLFRLGRISRTLRLLRLLRLVGLSGRLKRFLNSSSLVYYLYITSAVLLLSSGMYAISENVKFSTALWWAITTATTVGYGDISPEKPLGRIAAVLLMLVGIGLIGVLTSSITDYFSKDNNQNINDKLDHVEKQNQELQAQLTKLNQQLAELKNKSAK</sequence>
<evidence type="ECO:0000256" key="3">
    <source>
        <dbReference type="ARBA" id="ARBA00022538"/>
    </source>
</evidence>
<evidence type="ECO:0000256" key="9">
    <source>
        <dbReference type="ARBA" id="ARBA00023065"/>
    </source>
</evidence>
<evidence type="ECO:0000256" key="2">
    <source>
        <dbReference type="ARBA" id="ARBA00022448"/>
    </source>
</evidence>
<organism evidence="15 16">
    <name type="scientific">Limosilactobacillus frumenti DSM 13145</name>
    <dbReference type="NCBI Taxonomy" id="1423746"/>
    <lineage>
        <taxon>Bacteria</taxon>
        <taxon>Bacillati</taxon>
        <taxon>Bacillota</taxon>
        <taxon>Bacilli</taxon>
        <taxon>Lactobacillales</taxon>
        <taxon>Lactobacillaceae</taxon>
        <taxon>Limosilactobacillus</taxon>
    </lineage>
</organism>
<dbReference type="InterPro" id="IPR028325">
    <property type="entry name" value="VG_K_chnl"/>
</dbReference>
<keyword evidence="8 13" id="KW-1133">Transmembrane helix</keyword>
<keyword evidence="12" id="KW-0175">Coiled coil</keyword>
<protein>
    <submittedName>
        <fullName evidence="15">Ion transport 2 domain protein</fullName>
    </submittedName>
</protein>
<keyword evidence="5" id="KW-0631">Potassium channel</keyword>
<keyword evidence="11" id="KW-0407">Ion channel</keyword>
<gene>
    <name evidence="15" type="ORF">FD27_GL001006</name>
</gene>